<feature type="compositionally biased region" description="Low complexity" evidence="1">
    <location>
        <begin position="54"/>
        <end position="67"/>
    </location>
</feature>
<dbReference type="Proteomes" id="UP001271274">
    <property type="component" value="Unassembled WGS sequence"/>
</dbReference>
<organism evidence="2 3">
    <name type="scientific">Streptomyces europaeiscabiei</name>
    <dbReference type="NCBI Taxonomy" id="146819"/>
    <lineage>
        <taxon>Bacteria</taxon>
        <taxon>Bacillati</taxon>
        <taxon>Actinomycetota</taxon>
        <taxon>Actinomycetes</taxon>
        <taxon>Kitasatosporales</taxon>
        <taxon>Streptomycetaceae</taxon>
        <taxon>Streptomyces</taxon>
    </lineage>
</organism>
<comment type="caution">
    <text evidence="2">The sequence shown here is derived from an EMBL/GenBank/DDBJ whole genome shotgun (WGS) entry which is preliminary data.</text>
</comment>
<feature type="region of interest" description="Disordered" evidence="1">
    <location>
        <begin position="32"/>
        <end position="75"/>
    </location>
</feature>
<evidence type="ECO:0000256" key="1">
    <source>
        <dbReference type="SAM" id="MobiDB-lite"/>
    </source>
</evidence>
<proteinExistence type="predicted"/>
<dbReference type="EMBL" id="JARAYU010000013">
    <property type="protein sequence ID" value="MDX3704006.1"/>
    <property type="molecule type" value="Genomic_DNA"/>
</dbReference>
<accession>A0ABU4NMT7</accession>
<sequence>MLPRVAASAAGKITTNATTLFAGEAGSAALSNGELSVTSRNDKAATDADVTRGRQPATRPSAPTAARAEARSPRPTCPARVFAPVFTLDSVPHGDGFNQLVITEPVRRDSAHPTWQGTLRLRSSLDDGAIRQTPAQGLTIARAGAGRVSATARTLTVLSPVAGTAPALRNGGIHAF</sequence>
<evidence type="ECO:0000313" key="2">
    <source>
        <dbReference type="EMBL" id="MDX3704006.1"/>
    </source>
</evidence>
<gene>
    <name evidence="2" type="ORF">PV662_30465</name>
</gene>
<protein>
    <submittedName>
        <fullName evidence="2">Uncharacterized protein</fullName>
    </submittedName>
</protein>
<evidence type="ECO:0000313" key="3">
    <source>
        <dbReference type="Proteomes" id="UP001271274"/>
    </source>
</evidence>
<feature type="compositionally biased region" description="Basic and acidic residues" evidence="1">
    <location>
        <begin position="40"/>
        <end position="52"/>
    </location>
</feature>
<name>A0ABU4NMT7_9ACTN</name>
<dbReference type="RefSeq" id="WP_319063022.1">
    <property type="nucleotide sequence ID" value="NZ_JARAYT010000014.1"/>
</dbReference>
<reference evidence="2 3" key="1">
    <citation type="journal article" date="2023" name="Microb. Genom.">
        <title>Mesoterricola silvestris gen. nov., sp. nov., Mesoterricola sediminis sp. nov., Geothrix oryzae sp. nov., Geothrix edaphica sp. nov., Geothrix rubra sp. nov., and Geothrix limicola sp. nov., six novel members of Acidobacteriota isolated from soils.</title>
        <authorList>
            <person name="Weisberg A.J."/>
            <person name="Pearce E."/>
            <person name="Kramer C.G."/>
            <person name="Chang J.H."/>
            <person name="Clarke C.R."/>
        </authorList>
    </citation>
    <scope>NUCLEOTIDE SEQUENCE [LARGE SCALE GENOMIC DNA]</scope>
    <source>
        <strain evidence="2 3">ID09-01A</strain>
    </source>
</reference>
<keyword evidence="3" id="KW-1185">Reference proteome</keyword>